<feature type="region of interest" description="Disordered" evidence="1">
    <location>
        <begin position="290"/>
        <end position="323"/>
    </location>
</feature>
<protein>
    <submittedName>
        <fullName evidence="3">Os12g0129700 protein</fullName>
    </submittedName>
</protein>
<dbReference type="OMA" id="DACRCCA"/>
<feature type="domain" description="F-box" evidence="2">
    <location>
        <begin position="95"/>
        <end position="137"/>
    </location>
</feature>
<dbReference type="Pfam" id="PF00646">
    <property type="entry name" value="F-box"/>
    <property type="match status" value="1"/>
</dbReference>
<dbReference type="AlphaFoldDB" id="Q0IQC9"/>
<dbReference type="Gene3D" id="1.20.1280.50">
    <property type="match status" value="1"/>
</dbReference>
<name>Q0IQC9_ORYSJ</name>
<dbReference type="Gramene" id="Os12t0129700-01">
    <property type="protein sequence ID" value="Os12t0129700-01"/>
    <property type="gene ID" value="Os12g0129700"/>
</dbReference>
<gene>
    <name evidence="3" type="ordered locus">Os12g0129700</name>
</gene>
<dbReference type="CDD" id="cd22162">
    <property type="entry name" value="F-box_AtSKIP3-like"/>
    <property type="match status" value="1"/>
</dbReference>
<accession>Q0IQC9</accession>
<dbReference type="InterPro" id="IPR025886">
    <property type="entry name" value="PP2-like"/>
</dbReference>
<dbReference type="KEGG" id="osa:4351406"/>
<evidence type="ECO:0000313" key="3">
    <source>
        <dbReference type="EMBL" id="BAF29086.1"/>
    </source>
</evidence>
<dbReference type="EMBL" id="AP008218">
    <property type="protein sequence ID" value="BAF29086.1"/>
    <property type="molecule type" value="Genomic_DNA"/>
</dbReference>
<dbReference type="PANTHER" id="PTHR32278">
    <property type="entry name" value="F-BOX DOMAIN-CONTAINING PROTEIN"/>
    <property type="match status" value="1"/>
</dbReference>
<dbReference type="Pfam" id="PF14299">
    <property type="entry name" value="PP2"/>
    <property type="match status" value="1"/>
</dbReference>
<dbReference type="InterPro" id="IPR036047">
    <property type="entry name" value="F-box-like_dom_sf"/>
</dbReference>
<sequence length="373" mass="42633">MPTWPVHSILHADVVFLYLSGPNTGNNTGETERYMVSINVQHREAISISKLSPDDSSPPPRYFPSSFNSYINKRSGREKGGDNVTVRTNKKAEYISGLSEDCLALAISLTTPMDACRCCAVSRAFQKAANSDSVWRHFLPKDYLSILARADDRVHFTSEKKLLVSLVKDHVLLDQHSKSLWLERTSLAKCYLLSSRSLPIAWEDHPLKWRWISLPDSRFEEVTELLKVCWLDLCGRVNCRELSPNTEYAAYLVFKLTDDSYGLDCQTQEADITMDDQVVSAKRTISFYPRPRPRPRPSTRETLSNMGRIEEAGQAEEPSYPRERGDGWLEVQLGHFYNDLEDTGVVVIRLKEHIQLNWKKGLILEGMEIRHNI</sequence>
<evidence type="ECO:0000313" key="4">
    <source>
        <dbReference type="Proteomes" id="UP000000763"/>
    </source>
</evidence>
<dbReference type="Proteomes" id="UP000000763">
    <property type="component" value="Chromosome 12"/>
</dbReference>
<reference evidence="3 4" key="1">
    <citation type="journal article" date="2005" name="Nature">
        <title>The map-based sequence of the rice genome.</title>
        <authorList>
            <consortium name="International rice genome sequencing project (IRGSP)"/>
            <person name="Matsumoto T."/>
            <person name="Wu J."/>
            <person name="Kanamori H."/>
            <person name="Katayose Y."/>
            <person name="Fujisawa M."/>
            <person name="Namiki N."/>
            <person name="Mizuno H."/>
            <person name="Yamamoto K."/>
            <person name="Antonio B.A."/>
            <person name="Baba T."/>
            <person name="Sakata K."/>
            <person name="Nagamura Y."/>
            <person name="Aoki H."/>
            <person name="Arikawa K."/>
            <person name="Arita K."/>
            <person name="Bito T."/>
            <person name="Chiden Y."/>
            <person name="Fujitsuka N."/>
            <person name="Fukunaka R."/>
            <person name="Hamada M."/>
            <person name="Harada C."/>
            <person name="Hayashi A."/>
            <person name="Hijishita S."/>
            <person name="Honda M."/>
            <person name="Hosokawa S."/>
            <person name="Ichikawa Y."/>
            <person name="Idonuma A."/>
            <person name="Iijima M."/>
            <person name="Ikeda M."/>
            <person name="Ikeno M."/>
            <person name="Ito K."/>
            <person name="Ito S."/>
            <person name="Ito T."/>
            <person name="Ito Y."/>
            <person name="Ito Y."/>
            <person name="Iwabuchi A."/>
            <person name="Kamiya K."/>
            <person name="Karasawa W."/>
            <person name="Kurita K."/>
            <person name="Katagiri S."/>
            <person name="Kikuta A."/>
            <person name="Kobayashi H."/>
            <person name="Kobayashi N."/>
            <person name="Machita K."/>
            <person name="Maehara T."/>
            <person name="Masukawa M."/>
            <person name="Mizubayashi T."/>
            <person name="Mukai Y."/>
            <person name="Nagasaki H."/>
            <person name="Nagata Y."/>
            <person name="Naito S."/>
            <person name="Nakashima M."/>
            <person name="Nakama Y."/>
            <person name="Nakamichi Y."/>
            <person name="Nakamura M."/>
            <person name="Meguro A."/>
            <person name="Negishi M."/>
            <person name="Ohta I."/>
            <person name="Ohta T."/>
            <person name="Okamoto M."/>
            <person name="Ono N."/>
            <person name="Saji S."/>
            <person name="Sakaguchi M."/>
            <person name="Sakai K."/>
            <person name="Shibata M."/>
            <person name="Shimokawa T."/>
            <person name="Song J."/>
            <person name="Takazaki Y."/>
            <person name="Terasawa K."/>
            <person name="Tsugane M."/>
            <person name="Tsuji K."/>
            <person name="Ueda S."/>
            <person name="Waki K."/>
            <person name="Yamagata H."/>
            <person name="Yamamoto M."/>
            <person name="Yamamoto S."/>
            <person name="Yamane H."/>
            <person name="Yoshiki S."/>
            <person name="Yoshihara R."/>
            <person name="Yukawa K."/>
            <person name="Zhong H."/>
            <person name="Yano M."/>
            <person name="Yuan Q."/>
            <person name="Ouyang S."/>
            <person name="Liu J."/>
            <person name="Jones K.M."/>
            <person name="Gansberger K."/>
            <person name="Moffat K."/>
            <person name="Hill J."/>
            <person name="Bera J."/>
            <person name="Fadrosh D."/>
            <person name="Jin S."/>
            <person name="Johri S."/>
            <person name="Kim M."/>
            <person name="Overton L."/>
            <person name="Reardon M."/>
            <person name="Tsitrin T."/>
            <person name="Vuong H."/>
            <person name="Weaver B."/>
            <person name="Ciecko A."/>
            <person name="Tallon L."/>
            <person name="Jackson J."/>
            <person name="Pai G."/>
            <person name="Aken S.V."/>
            <person name="Utterback T."/>
            <person name="Reidmuller S."/>
            <person name="Feldblyum T."/>
            <person name="Hsiao J."/>
            <person name="Zismann V."/>
            <person name="Iobst S."/>
            <person name="de Vazeille A.R."/>
            <person name="Buell C.R."/>
            <person name="Ying K."/>
            <person name="Li Y."/>
            <person name="Lu T."/>
            <person name="Huang Y."/>
            <person name="Zhao Q."/>
            <person name="Feng Q."/>
            <person name="Zhang L."/>
            <person name="Zhu J."/>
            <person name="Weng Q."/>
            <person name="Mu J."/>
            <person name="Lu Y."/>
            <person name="Fan D."/>
            <person name="Liu Y."/>
            <person name="Guan J."/>
            <person name="Zhang Y."/>
            <person name="Yu S."/>
            <person name="Liu X."/>
            <person name="Zhang Y."/>
            <person name="Hong G."/>
            <person name="Han B."/>
            <person name="Choisne N."/>
            <person name="Demange N."/>
            <person name="Orjeda G."/>
            <person name="Samain S."/>
            <person name="Cattolico L."/>
            <person name="Pelletier E."/>
            <person name="Couloux A."/>
            <person name="Segurens B."/>
            <person name="Wincker P."/>
            <person name="D'Hont A."/>
            <person name="Scarpelli C."/>
            <person name="Weissenbach J."/>
            <person name="Salanoubat M."/>
            <person name="Quetier F."/>
            <person name="Yu Y."/>
            <person name="Kim H.R."/>
            <person name="Rambo T."/>
            <person name="Currie J."/>
            <person name="Collura K."/>
            <person name="Luo M."/>
            <person name="Yang T."/>
            <person name="Ammiraju J.S.S."/>
            <person name="Engler F."/>
            <person name="Soderlund C."/>
            <person name="Wing R.A."/>
            <person name="Palmer L.E."/>
            <person name="de la Bastide M."/>
            <person name="Spiegel L."/>
            <person name="Nascimento L."/>
            <person name="Zutavern T."/>
            <person name="O'Shaughnessy A."/>
            <person name="Dike S."/>
            <person name="Dedhia N."/>
            <person name="Preston R."/>
            <person name="Balija V."/>
            <person name="McCombie W.R."/>
            <person name="Chow T."/>
            <person name="Chen H."/>
            <person name="Chung M."/>
            <person name="Chen C."/>
            <person name="Shaw J."/>
            <person name="Wu H."/>
            <person name="Hsiao K."/>
            <person name="Chao Y."/>
            <person name="Chu M."/>
            <person name="Cheng C."/>
            <person name="Hour A."/>
            <person name="Lee P."/>
            <person name="Lin S."/>
            <person name="Lin Y."/>
            <person name="Liou J."/>
            <person name="Liu S."/>
            <person name="Hsing Y."/>
            <person name="Raghuvanshi S."/>
            <person name="Mohanty A."/>
            <person name="Bharti A.K."/>
            <person name="Gaur A."/>
            <person name="Gupta V."/>
            <person name="Kumar D."/>
            <person name="Ravi V."/>
            <person name="Vij S."/>
            <person name="Kapur A."/>
            <person name="Khurana P."/>
            <person name="Khurana P."/>
            <person name="Khurana J.P."/>
            <person name="Tyagi A.K."/>
            <person name="Gaikwad K."/>
            <person name="Singh A."/>
            <person name="Dalal V."/>
            <person name="Srivastava S."/>
            <person name="Dixit A."/>
            <person name="Pal A.K."/>
            <person name="Ghazi I.A."/>
            <person name="Yadav M."/>
            <person name="Pandit A."/>
            <person name="Bhargava A."/>
            <person name="Sureshbabu K."/>
            <person name="Batra K."/>
            <person name="Sharma T.R."/>
            <person name="Mohapatra T."/>
            <person name="Singh N.K."/>
            <person name="Messing J."/>
            <person name="Nelson A.B."/>
            <person name="Fuks G."/>
            <person name="Kavchok S."/>
            <person name="Keizer G."/>
            <person name="Linton E."/>
            <person name="Llaca V."/>
            <person name="Song R."/>
            <person name="Tanyolac B."/>
            <person name="Young S."/>
            <person name="Ho-Il K."/>
            <person name="Hahn J.H."/>
            <person name="Sangsakoo G."/>
            <person name="Vanavichit A."/>
            <person name="de Mattos Luiz.A.T."/>
            <person name="Zimmer P.D."/>
            <person name="Malone G."/>
            <person name="Dellagostin O."/>
            <person name="de Oliveira A.C."/>
            <person name="Bevan M."/>
            <person name="Bancroft I."/>
            <person name="Minx P."/>
            <person name="Cordum H."/>
            <person name="Wilson R."/>
            <person name="Cheng Z."/>
            <person name="Jin W."/>
            <person name="Jiang J."/>
            <person name="Leong S.A."/>
            <person name="Iwama H."/>
            <person name="Gojobori T."/>
            <person name="Itoh T."/>
            <person name="Niimura Y."/>
            <person name="Fujii Y."/>
            <person name="Habara T."/>
            <person name="Sakai H."/>
            <person name="Sato Y."/>
            <person name="Wilson G."/>
            <person name="Kumar K."/>
            <person name="McCouch S."/>
            <person name="Juretic N."/>
            <person name="Hoen D."/>
            <person name="Wright S."/>
            <person name="Bruskiewich R."/>
            <person name="Bureau T."/>
            <person name="Miyao A."/>
            <person name="Hirochika H."/>
            <person name="Nishikawa T."/>
            <person name="Kadowaki K."/>
            <person name="Sugiura M."/>
            <person name="Burr B."/>
            <person name="Sasaki T."/>
        </authorList>
    </citation>
    <scope>NUCLEOTIDE SEQUENCE [LARGE SCALE GENOMIC DNA]</scope>
    <source>
        <strain evidence="4">cv. Nipponbare</strain>
    </source>
</reference>
<reference evidence="4" key="2">
    <citation type="journal article" date="2008" name="Nucleic Acids Res.">
        <title>The rice annotation project database (RAP-DB): 2008 update.</title>
        <authorList>
            <consortium name="The rice annotation project (RAP)"/>
        </authorList>
    </citation>
    <scope>GENOME REANNOTATION</scope>
    <source>
        <strain evidence="4">cv. Nipponbare</strain>
    </source>
</reference>
<dbReference type="PANTHER" id="PTHR32278:SF147">
    <property type="entry name" value="F-BOX DOMAIN CONTAINING PROTEIN, EXPRESSED"/>
    <property type="match status" value="1"/>
</dbReference>
<dbReference type="SUPFAM" id="SSF81383">
    <property type="entry name" value="F-box domain"/>
    <property type="match status" value="1"/>
</dbReference>
<proteinExistence type="predicted"/>
<dbReference type="KEGG" id="dosa:Os12g0129700"/>
<evidence type="ECO:0000256" key="1">
    <source>
        <dbReference type="SAM" id="MobiDB-lite"/>
    </source>
</evidence>
<evidence type="ECO:0000259" key="2">
    <source>
        <dbReference type="Pfam" id="PF00646"/>
    </source>
</evidence>
<organism evidence="3 4">
    <name type="scientific">Oryza sativa subsp. japonica</name>
    <name type="common">Rice</name>
    <dbReference type="NCBI Taxonomy" id="39947"/>
    <lineage>
        <taxon>Eukaryota</taxon>
        <taxon>Viridiplantae</taxon>
        <taxon>Streptophyta</taxon>
        <taxon>Embryophyta</taxon>
        <taxon>Tracheophyta</taxon>
        <taxon>Spermatophyta</taxon>
        <taxon>Magnoliopsida</taxon>
        <taxon>Liliopsida</taxon>
        <taxon>Poales</taxon>
        <taxon>Poaceae</taxon>
        <taxon>BOP clade</taxon>
        <taxon>Oryzoideae</taxon>
        <taxon>Oryzeae</taxon>
        <taxon>Oryzinae</taxon>
        <taxon>Oryza</taxon>
        <taxon>Oryza sativa</taxon>
    </lineage>
</organism>
<dbReference type="InterPro" id="IPR001810">
    <property type="entry name" value="F-box_dom"/>
</dbReference>
<dbReference type="OrthoDB" id="1918565at2759"/>